<dbReference type="PANTHER" id="PTHR43283">
    <property type="entry name" value="BETA-LACTAMASE-RELATED"/>
    <property type="match status" value="1"/>
</dbReference>
<protein>
    <submittedName>
        <fullName evidence="2">CubicO group peptidase (Beta-lactamase class C family)</fullName>
    </submittedName>
</protein>
<keyword evidence="3" id="KW-1185">Reference proteome</keyword>
<gene>
    <name evidence="2" type="ORF">BJ979_001792</name>
</gene>
<dbReference type="RefSeq" id="WP_179567186.1">
    <property type="nucleotide sequence ID" value="NZ_JACBZY010000001.1"/>
</dbReference>
<dbReference type="PANTHER" id="PTHR43283:SF3">
    <property type="entry name" value="BETA-LACTAMASE FAMILY PROTEIN (AFU_ORTHOLOGUE AFUA_5G07500)"/>
    <property type="match status" value="1"/>
</dbReference>
<name>A0A852Y897_9MICO</name>
<organism evidence="2 3">
    <name type="scientific">Schumannella luteola</name>
    <dbReference type="NCBI Taxonomy" id="472059"/>
    <lineage>
        <taxon>Bacteria</taxon>
        <taxon>Bacillati</taxon>
        <taxon>Actinomycetota</taxon>
        <taxon>Actinomycetes</taxon>
        <taxon>Micrococcales</taxon>
        <taxon>Microbacteriaceae</taxon>
        <taxon>Schumannella</taxon>
    </lineage>
</organism>
<dbReference type="AlphaFoldDB" id="A0A852Y897"/>
<feature type="domain" description="Beta-lactamase-related" evidence="1">
    <location>
        <begin position="35"/>
        <end position="377"/>
    </location>
</feature>
<dbReference type="Proteomes" id="UP000553888">
    <property type="component" value="Unassembled WGS sequence"/>
</dbReference>
<accession>A0A852Y897</accession>
<proteinExistence type="predicted"/>
<evidence type="ECO:0000313" key="3">
    <source>
        <dbReference type="Proteomes" id="UP000553888"/>
    </source>
</evidence>
<evidence type="ECO:0000259" key="1">
    <source>
        <dbReference type="Pfam" id="PF00144"/>
    </source>
</evidence>
<dbReference type="InterPro" id="IPR001466">
    <property type="entry name" value="Beta-lactam-related"/>
</dbReference>
<dbReference type="InterPro" id="IPR012338">
    <property type="entry name" value="Beta-lactam/transpept-like"/>
</dbReference>
<dbReference type="InterPro" id="IPR050789">
    <property type="entry name" value="Diverse_Enzym_Activities"/>
</dbReference>
<comment type="caution">
    <text evidence="2">The sequence shown here is derived from an EMBL/GenBank/DDBJ whole genome shotgun (WGS) entry which is preliminary data.</text>
</comment>
<reference evidence="2 3" key="1">
    <citation type="submission" date="2020-07" db="EMBL/GenBank/DDBJ databases">
        <title>Sequencing the genomes of 1000 actinobacteria strains.</title>
        <authorList>
            <person name="Klenk H.-P."/>
        </authorList>
    </citation>
    <scope>NUCLEOTIDE SEQUENCE [LARGE SCALE GENOMIC DNA]</scope>
    <source>
        <strain evidence="2 3">DSM 23141</strain>
    </source>
</reference>
<dbReference type="Pfam" id="PF00144">
    <property type="entry name" value="Beta-lactamase"/>
    <property type="match status" value="1"/>
</dbReference>
<dbReference type="EMBL" id="JACBZY010000001">
    <property type="protein sequence ID" value="NYG99166.1"/>
    <property type="molecule type" value="Genomic_DNA"/>
</dbReference>
<evidence type="ECO:0000313" key="2">
    <source>
        <dbReference type="EMBL" id="NYG99166.1"/>
    </source>
</evidence>
<sequence>MSAETVVRAEGFDEEVFRSALAAATVDAPGAPLGPAVAAAVRVAGVWHSAALGTLDFGDAHPVTTETPFRVASLSKPLSAVLAGRLVDAGAIDLDEPVSRWMPELASPRVLDRPDGPLDAAHPATTPITLRHLLTQCVGSGVEFVETPLGRELSAFGYGPKPPAMTPDEFLARFAALPLGHEPGSHWDYHTSTEVLSVLLARVAGRPLDRLLHDEIVEPLGLAVTGFSTTEPLPRQYRPTADGIEPWDDYADLFAAPPAFPSLAGGLVASLDDLMCFWGALADGELLPPGLHARMTSDQLSREQHEGMAGFGGDAAGYGWQVGVTTTDADPNVARGAYGWSGGTGTTAAVDPQRGVVGIALSQRFVSGPDDDYAWFWRPLHAALR</sequence>
<dbReference type="SUPFAM" id="SSF56601">
    <property type="entry name" value="beta-lactamase/transpeptidase-like"/>
    <property type="match status" value="1"/>
</dbReference>
<dbReference type="Gene3D" id="3.40.710.10">
    <property type="entry name" value="DD-peptidase/beta-lactamase superfamily"/>
    <property type="match status" value="1"/>
</dbReference>